<dbReference type="Pfam" id="PF16344">
    <property type="entry name" value="FecR_C"/>
    <property type="match status" value="1"/>
</dbReference>
<dbReference type="Gene3D" id="2.60.120.1440">
    <property type="match status" value="1"/>
</dbReference>
<dbReference type="PANTHER" id="PTHR30273">
    <property type="entry name" value="PERIPLASMIC SIGNAL SENSOR AND SIGMA FACTOR ACTIVATOR FECR-RELATED"/>
    <property type="match status" value="1"/>
</dbReference>
<comment type="caution">
    <text evidence="4">The sequence shown here is derived from an EMBL/GenBank/DDBJ whole genome shotgun (WGS) entry which is preliminary data.</text>
</comment>
<dbReference type="RefSeq" id="WP_116978868.1">
    <property type="nucleotide sequence ID" value="NZ_QPMM01000019.1"/>
</dbReference>
<dbReference type="OrthoDB" id="645008at2"/>
<evidence type="ECO:0000259" key="2">
    <source>
        <dbReference type="Pfam" id="PF04773"/>
    </source>
</evidence>
<protein>
    <submittedName>
        <fullName evidence="4">FecR family protein</fullName>
    </submittedName>
</protein>
<evidence type="ECO:0000313" key="5">
    <source>
        <dbReference type="Proteomes" id="UP000260644"/>
    </source>
</evidence>
<sequence>MTSTDEQDFQAMQQIARLLLRRLQGTITAEEATLLNQWLKEQPAASQEFYAQITSWPEIEAELLKLDNIDDKAAEEQMREWLNVQKPGKRVIWSYWAAAAAILLFIGTGMWYINSHPENKQPTSQPQATRYQNEVLPGSDKALLQLADGSTITLDSANKGELTIQGNARIVKNAEGVLTYESTNNQAPVYNKIVTPKGGQYTITLPDGTKVWLNAASSLRYPTAFTGNERTVELSGEAYFEVAQNANQHFRVNTNVSGHLPMNIEVLGTEFNIQAYADEPALTTSLVSGKVSVNTNNQAVVLQPGKQALLTKNADIKVQQANMEATIAWKMGFIYMEDTNFEEIMRQISRWYDVDVIFEGKTDKQFNGKIPRDTKLSTVLKALESTGWVQFKVVGKTVTVYPTAQSSN</sequence>
<accession>A0A3E1Y297</accession>
<dbReference type="InterPro" id="IPR032508">
    <property type="entry name" value="FecR_C"/>
</dbReference>
<keyword evidence="1" id="KW-0472">Membrane</keyword>
<evidence type="ECO:0000256" key="1">
    <source>
        <dbReference type="SAM" id="Phobius"/>
    </source>
</evidence>
<name>A0A3E1Y297_9BACT</name>
<evidence type="ECO:0000259" key="3">
    <source>
        <dbReference type="Pfam" id="PF16344"/>
    </source>
</evidence>
<keyword evidence="1" id="KW-1133">Transmembrane helix</keyword>
<keyword evidence="1" id="KW-0812">Transmembrane</keyword>
<dbReference type="InterPro" id="IPR012373">
    <property type="entry name" value="Ferrdict_sens_TM"/>
</dbReference>
<dbReference type="InterPro" id="IPR006860">
    <property type="entry name" value="FecR"/>
</dbReference>
<dbReference type="AlphaFoldDB" id="A0A3E1Y297"/>
<proteinExistence type="predicted"/>
<keyword evidence="5" id="KW-1185">Reference proteome</keyword>
<reference evidence="4 5" key="1">
    <citation type="submission" date="2018-07" db="EMBL/GenBank/DDBJ databases">
        <title>Chitinophaga K2CV101002-2 sp. nov., isolated from a monsoon evergreen broad-leaved forest soil.</title>
        <authorList>
            <person name="Lv Y."/>
        </authorList>
    </citation>
    <scope>NUCLEOTIDE SEQUENCE [LARGE SCALE GENOMIC DNA]</scope>
    <source>
        <strain evidence="4 5">GDMCC 1.1288</strain>
    </source>
</reference>
<feature type="domain" description="Protein FecR C-terminal" evidence="3">
    <location>
        <begin position="334"/>
        <end position="400"/>
    </location>
</feature>
<feature type="domain" description="FecR protein" evidence="2">
    <location>
        <begin position="192"/>
        <end position="291"/>
    </location>
</feature>
<dbReference type="Gene3D" id="3.55.50.30">
    <property type="match status" value="1"/>
</dbReference>
<gene>
    <name evidence="4" type="ORF">DVR12_26650</name>
</gene>
<dbReference type="FunFam" id="2.60.120.1440:FF:000001">
    <property type="entry name" value="Putative anti-sigma factor"/>
    <property type="match status" value="1"/>
</dbReference>
<dbReference type="GO" id="GO:0016989">
    <property type="term" value="F:sigma factor antagonist activity"/>
    <property type="evidence" value="ECO:0007669"/>
    <property type="project" value="TreeGrafter"/>
</dbReference>
<evidence type="ECO:0000313" key="4">
    <source>
        <dbReference type="EMBL" id="RFS18781.1"/>
    </source>
</evidence>
<dbReference type="PANTHER" id="PTHR30273:SF2">
    <property type="entry name" value="PROTEIN FECR"/>
    <property type="match status" value="1"/>
</dbReference>
<dbReference type="Pfam" id="PF04773">
    <property type="entry name" value="FecR"/>
    <property type="match status" value="1"/>
</dbReference>
<organism evidence="4 5">
    <name type="scientific">Chitinophaga silvatica</name>
    <dbReference type="NCBI Taxonomy" id="2282649"/>
    <lineage>
        <taxon>Bacteria</taxon>
        <taxon>Pseudomonadati</taxon>
        <taxon>Bacteroidota</taxon>
        <taxon>Chitinophagia</taxon>
        <taxon>Chitinophagales</taxon>
        <taxon>Chitinophagaceae</taxon>
        <taxon>Chitinophaga</taxon>
    </lineage>
</organism>
<dbReference type="Proteomes" id="UP000260644">
    <property type="component" value="Unassembled WGS sequence"/>
</dbReference>
<dbReference type="EMBL" id="QPMM01000019">
    <property type="protein sequence ID" value="RFS18781.1"/>
    <property type="molecule type" value="Genomic_DNA"/>
</dbReference>
<feature type="transmembrane region" description="Helical" evidence="1">
    <location>
        <begin position="92"/>
        <end position="113"/>
    </location>
</feature>